<gene>
    <name evidence="2" type="ORF">PMIN01_12655</name>
</gene>
<dbReference type="Proteomes" id="UP000756921">
    <property type="component" value="Unassembled WGS sequence"/>
</dbReference>
<feature type="compositionally biased region" description="Low complexity" evidence="1">
    <location>
        <begin position="1"/>
        <end position="25"/>
    </location>
</feature>
<feature type="compositionally biased region" description="Polar residues" evidence="1">
    <location>
        <begin position="114"/>
        <end position="130"/>
    </location>
</feature>
<evidence type="ECO:0000313" key="3">
    <source>
        <dbReference type="Proteomes" id="UP000756921"/>
    </source>
</evidence>
<proteinExistence type="predicted"/>
<protein>
    <submittedName>
        <fullName evidence="2">Uncharacterized protein</fullName>
    </submittedName>
</protein>
<name>A0A9P6KJM9_9PLEO</name>
<dbReference type="OrthoDB" id="3921377at2759"/>
<comment type="caution">
    <text evidence="2">The sequence shown here is derived from an EMBL/GenBank/DDBJ whole genome shotgun (WGS) entry which is preliminary data.</text>
</comment>
<feature type="compositionally biased region" description="Basic and acidic residues" evidence="1">
    <location>
        <begin position="200"/>
        <end position="226"/>
    </location>
</feature>
<evidence type="ECO:0000313" key="2">
    <source>
        <dbReference type="EMBL" id="KAF9728965.1"/>
    </source>
</evidence>
<feature type="region of interest" description="Disordered" evidence="1">
    <location>
        <begin position="1"/>
        <end position="130"/>
    </location>
</feature>
<accession>A0A9P6KJM9</accession>
<feature type="compositionally biased region" description="Low complexity" evidence="1">
    <location>
        <begin position="185"/>
        <end position="195"/>
    </location>
</feature>
<dbReference type="EMBL" id="WJXW01000017">
    <property type="protein sequence ID" value="KAF9728965.1"/>
    <property type="molecule type" value="Genomic_DNA"/>
</dbReference>
<dbReference type="AlphaFoldDB" id="A0A9P6KJM9"/>
<organism evidence="2 3">
    <name type="scientific">Paraphaeosphaeria minitans</name>
    <dbReference type="NCBI Taxonomy" id="565426"/>
    <lineage>
        <taxon>Eukaryota</taxon>
        <taxon>Fungi</taxon>
        <taxon>Dikarya</taxon>
        <taxon>Ascomycota</taxon>
        <taxon>Pezizomycotina</taxon>
        <taxon>Dothideomycetes</taxon>
        <taxon>Pleosporomycetidae</taxon>
        <taxon>Pleosporales</taxon>
        <taxon>Massarineae</taxon>
        <taxon>Didymosphaeriaceae</taxon>
        <taxon>Paraphaeosphaeria</taxon>
    </lineage>
</organism>
<feature type="region of interest" description="Disordered" evidence="1">
    <location>
        <begin position="308"/>
        <end position="385"/>
    </location>
</feature>
<reference evidence="2" key="1">
    <citation type="journal article" date="2020" name="Mol. Plant Microbe Interact.">
        <title>Genome Sequence of the Biocontrol Agent Coniothyrium minitans strain Conio (IMI 134523).</title>
        <authorList>
            <person name="Patel D."/>
            <person name="Shittu T.A."/>
            <person name="Baroncelli R."/>
            <person name="Muthumeenakshi S."/>
            <person name="Osborne T.H."/>
            <person name="Janganan T.K."/>
            <person name="Sreenivasaprasad S."/>
        </authorList>
    </citation>
    <scope>NUCLEOTIDE SEQUENCE</scope>
    <source>
        <strain evidence="2">Conio</strain>
    </source>
</reference>
<sequence length="385" mass="41806">MGSTRSPALSARSMSISSASGPTTSSHRRSGSRTEYSALTSHGMPKEPSLLSPNSLVTPHHRFSGLPPSPRPSYSEPRSPFPPMSPMPALSPSTPRPKSPPMSAKSFGTLIDSEPSTPAYSPHQGSSWDGSTLVLLPHVKAGDVTPGEPAWDMLVPLQKPPKKRFSRHKAKSLIGKEMAAHAHAHAPVPSHPVVSIQEEEPQKEKHVAAEEEQGTKEGEREKKEEEQPPQDSLGKLTSRVKNLLKRKNPAEKKERKRNYYEIERVETVHWTELQGLGTTRGNTSAVWIRAEGAMRSCQRATASVCTSATPWSSMPTTDRPTDRRDQRTPWTRQGGGGRGSRLLVAGLAMRRGVKMADGPRTHASSGAWPGLRSTAARGGSEMATK</sequence>
<keyword evidence="3" id="KW-1185">Reference proteome</keyword>
<evidence type="ECO:0000256" key="1">
    <source>
        <dbReference type="SAM" id="MobiDB-lite"/>
    </source>
</evidence>
<feature type="region of interest" description="Disordered" evidence="1">
    <location>
        <begin position="179"/>
        <end position="255"/>
    </location>
</feature>